<protein>
    <submittedName>
        <fullName evidence="2">MIF4G domain protein</fullName>
    </submittedName>
</protein>
<proteinExistence type="predicted"/>
<gene>
    <name evidence="2" type="ORF">RFI_07238</name>
</gene>
<evidence type="ECO:0000313" key="2">
    <source>
        <dbReference type="EMBL" id="ETO29881.1"/>
    </source>
</evidence>
<feature type="region of interest" description="Disordered" evidence="1">
    <location>
        <begin position="148"/>
        <end position="170"/>
    </location>
</feature>
<feature type="region of interest" description="Disordered" evidence="1">
    <location>
        <begin position="63"/>
        <end position="115"/>
    </location>
</feature>
<keyword evidence="3" id="KW-1185">Reference proteome</keyword>
<name>X6NV70_RETFI</name>
<evidence type="ECO:0000313" key="3">
    <source>
        <dbReference type="Proteomes" id="UP000023152"/>
    </source>
</evidence>
<organism evidence="2 3">
    <name type="scientific">Reticulomyxa filosa</name>
    <dbReference type="NCBI Taxonomy" id="46433"/>
    <lineage>
        <taxon>Eukaryota</taxon>
        <taxon>Sar</taxon>
        <taxon>Rhizaria</taxon>
        <taxon>Retaria</taxon>
        <taxon>Foraminifera</taxon>
        <taxon>Monothalamids</taxon>
        <taxon>Reticulomyxidae</taxon>
        <taxon>Reticulomyxa</taxon>
    </lineage>
</organism>
<dbReference type="AlphaFoldDB" id="X6NV70"/>
<reference evidence="2 3" key="1">
    <citation type="journal article" date="2013" name="Curr. Biol.">
        <title>The Genome of the Foraminiferan Reticulomyxa filosa.</title>
        <authorList>
            <person name="Glockner G."/>
            <person name="Hulsmann N."/>
            <person name="Schleicher M."/>
            <person name="Noegel A.A."/>
            <person name="Eichinger L."/>
            <person name="Gallinger C."/>
            <person name="Pawlowski J."/>
            <person name="Sierra R."/>
            <person name="Euteneuer U."/>
            <person name="Pillet L."/>
            <person name="Moustafa A."/>
            <person name="Platzer M."/>
            <person name="Groth M."/>
            <person name="Szafranski K."/>
            <person name="Schliwa M."/>
        </authorList>
    </citation>
    <scope>NUCLEOTIDE SEQUENCE [LARGE SCALE GENOMIC DNA]</scope>
</reference>
<sequence length="190" mass="21364">MLVHVKLEVITKKLKNTKTDRIFLGVVSGKKKLLMSLGQNFESMNNLLGMTIEKLKACSENGIDNNDGVNKKDNVNININDYSNDSDNSNGNVNSNDNINSNDNDNSNDTNDGSKQESLYVLQKKRSIEDKNTIVLPAKRLKKITNEESDNYNESIKPTEESIGDNTNEEKKCEISLDKKKDLFKQNNCS</sequence>
<evidence type="ECO:0000256" key="1">
    <source>
        <dbReference type="SAM" id="MobiDB-lite"/>
    </source>
</evidence>
<dbReference type="EMBL" id="ASPP01005786">
    <property type="protein sequence ID" value="ETO29881.1"/>
    <property type="molecule type" value="Genomic_DNA"/>
</dbReference>
<feature type="compositionally biased region" description="Low complexity" evidence="1">
    <location>
        <begin position="75"/>
        <end position="113"/>
    </location>
</feature>
<dbReference type="Proteomes" id="UP000023152">
    <property type="component" value="Unassembled WGS sequence"/>
</dbReference>
<comment type="caution">
    <text evidence="2">The sequence shown here is derived from an EMBL/GenBank/DDBJ whole genome shotgun (WGS) entry which is preliminary data.</text>
</comment>
<accession>X6NV70</accession>